<dbReference type="PANTHER" id="PTHR16036">
    <property type="entry name" value="ANKYRIN REPEAT AND ZINC FINGER DOMAIN-CONTAINING PROTEIN 1"/>
    <property type="match status" value="1"/>
</dbReference>
<dbReference type="PROSITE" id="PS50297">
    <property type="entry name" value="ANK_REP_REGION"/>
    <property type="match status" value="1"/>
</dbReference>
<evidence type="ECO:0000256" key="10">
    <source>
        <dbReference type="ARBA" id="ARBA00022833"/>
    </source>
</evidence>
<dbReference type="AlphaFoldDB" id="A0A1V9ZCT0"/>
<dbReference type="PROSITE" id="PS52044">
    <property type="entry name" value="VLRF1"/>
    <property type="match status" value="1"/>
</dbReference>
<evidence type="ECO:0000256" key="15">
    <source>
        <dbReference type="SAM" id="MobiDB-lite"/>
    </source>
</evidence>
<dbReference type="Pfam" id="PF18826">
    <property type="entry name" value="bVLRF1"/>
    <property type="match status" value="1"/>
</dbReference>
<dbReference type="PROSITE" id="PS50088">
    <property type="entry name" value="ANK_REPEAT"/>
    <property type="match status" value="1"/>
</dbReference>
<keyword evidence="3 14" id="KW-0963">Cytoplasm</keyword>
<evidence type="ECO:0000313" key="17">
    <source>
        <dbReference type="EMBL" id="OQR95794.1"/>
    </source>
</evidence>
<comment type="caution">
    <text evidence="17">The sequence shown here is derived from an EMBL/GenBank/DDBJ whole genome shotgun (WGS) entry which is preliminary data.</text>
</comment>
<keyword evidence="18" id="KW-1185">Reference proteome</keyword>
<dbReference type="GO" id="GO:0008270">
    <property type="term" value="F:zinc ion binding"/>
    <property type="evidence" value="ECO:0007669"/>
    <property type="project" value="UniProtKB-KW"/>
</dbReference>
<dbReference type="InterPro" id="IPR047139">
    <property type="entry name" value="ANKZ1/VMS1"/>
</dbReference>
<dbReference type="GO" id="GO:0005737">
    <property type="term" value="C:cytoplasm"/>
    <property type="evidence" value="ECO:0007669"/>
    <property type="project" value="UniProtKB-SubCell"/>
</dbReference>
<evidence type="ECO:0000256" key="11">
    <source>
        <dbReference type="ARBA" id="ARBA00023043"/>
    </source>
</evidence>
<evidence type="ECO:0000256" key="2">
    <source>
        <dbReference type="ARBA" id="ARBA00009262"/>
    </source>
</evidence>
<evidence type="ECO:0000259" key="16">
    <source>
        <dbReference type="PROSITE" id="PS52044"/>
    </source>
</evidence>
<dbReference type="Pfam" id="PF12796">
    <property type="entry name" value="Ank_2"/>
    <property type="match status" value="1"/>
</dbReference>
<dbReference type="STRING" id="74557.A0A1V9ZCT0"/>
<keyword evidence="10" id="KW-0862">Zinc</keyword>
<dbReference type="InterPro" id="IPR002110">
    <property type="entry name" value="Ankyrin_rpt"/>
</dbReference>
<dbReference type="InterPro" id="IPR041175">
    <property type="entry name" value="VLRF1/Vms1"/>
</dbReference>
<dbReference type="Proteomes" id="UP000243217">
    <property type="component" value="Unassembled WGS sequence"/>
</dbReference>
<evidence type="ECO:0000256" key="1">
    <source>
        <dbReference type="ARBA" id="ARBA00004496"/>
    </source>
</evidence>
<comment type="subcellular location">
    <subcellularLocation>
        <location evidence="1">Cytoplasm</location>
    </subcellularLocation>
</comment>
<dbReference type="InterPro" id="IPR041540">
    <property type="entry name" value="VATC"/>
</dbReference>
<evidence type="ECO:0000256" key="12">
    <source>
        <dbReference type="ARBA" id="ARBA00023054"/>
    </source>
</evidence>
<feature type="compositionally biased region" description="Basic residues" evidence="15">
    <location>
        <begin position="484"/>
        <end position="495"/>
    </location>
</feature>
<dbReference type="GO" id="GO:0016787">
    <property type="term" value="F:hydrolase activity"/>
    <property type="evidence" value="ECO:0007669"/>
    <property type="project" value="UniProtKB-KW"/>
</dbReference>
<dbReference type="EMBL" id="JNBS01002032">
    <property type="protein sequence ID" value="OQR95794.1"/>
    <property type="molecule type" value="Genomic_DNA"/>
</dbReference>
<feature type="active site" evidence="14">
    <location>
        <position position="223"/>
    </location>
</feature>
<dbReference type="InterPro" id="IPR036770">
    <property type="entry name" value="Ankyrin_rpt-contain_sf"/>
</dbReference>
<gene>
    <name evidence="17" type="ORF">THRCLA_07566</name>
</gene>
<evidence type="ECO:0000256" key="5">
    <source>
        <dbReference type="ARBA" id="ARBA00022723"/>
    </source>
</evidence>
<feature type="domain" description="VLRF1" evidence="16">
    <location>
        <begin position="180"/>
        <end position="319"/>
    </location>
</feature>
<comment type="domain">
    <text evidence="14">The VLRF1 domain mediates binding to the 60S ribosomal subunit.</text>
</comment>
<keyword evidence="5" id="KW-0479">Metal-binding</keyword>
<comment type="similarity">
    <text evidence="2 14">Belongs to the ANKZF1/VMS1 family.</text>
</comment>
<dbReference type="SUPFAM" id="SSF48403">
    <property type="entry name" value="Ankyrin repeat"/>
    <property type="match status" value="1"/>
</dbReference>
<evidence type="ECO:0000256" key="9">
    <source>
        <dbReference type="ARBA" id="ARBA00022801"/>
    </source>
</evidence>
<dbReference type="GO" id="GO:0004519">
    <property type="term" value="F:endonuclease activity"/>
    <property type="evidence" value="ECO:0007669"/>
    <property type="project" value="UniProtKB-KW"/>
</dbReference>
<dbReference type="GO" id="GO:0036503">
    <property type="term" value="P:ERAD pathway"/>
    <property type="evidence" value="ECO:0007669"/>
    <property type="project" value="TreeGrafter"/>
</dbReference>
<evidence type="ECO:0000313" key="18">
    <source>
        <dbReference type="Proteomes" id="UP000243217"/>
    </source>
</evidence>
<dbReference type="Gene3D" id="1.25.40.20">
    <property type="entry name" value="Ankyrin repeat-containing domain"/>
    <property type="match status" value="1"/>
</dbReference>
<evidence type="ECO:0000256" key="14">
    <source>
        <dbReference type="PROSITE-ProRule" id="PRU01389"/>
    </source>
</evidence>
<keyword evidence="7 14" id="KW-0255">Endonuclease</keyword>
<evidence type="ECO:0000256" key="7">
    <source>
        <dbReference type="ARBA" id="ARBA00022759"/>
    </source>
</evidence>
<reference evidence="17 18" key="1">
    <citation type="journal article" date="2014" name="Genome Biol. Evol.">
        <title>The secreted proteins of Achlya hypogyna and Thraustotheca clavata identify the ancestral oomycete secretome and reveal gene acquisitions by horizontal gene transfer.</title>
        <authorList>
            <person name="Misner I."/>
            <person name="Blouin N."/>
            <person name="Leonard G."/>
            <person name="Richards T.A."/>
            <person name="Lane C.E."/>
        </authorList>
    </citation>
    <scope>NUCLEOTIDE SEQUENCE [LARGE SCALE GENOMIC DNA]</scope>
    <source>
        <strain evidence="17 18">ATCC 34112</strain>
    </source>
</reference>
<keyword evidence="12" id="KW-0175">Coiled coil</keyword>
<feature type="repeat" description="ANK" evidence="13">
    <location>
        <begin position="398"/>
        <end position="430"/>
    </location>
</feature>
<proteinExistence type="inferred from homology"/>
<evidence type="ECO:0000256" key="6">
    <source>
        <dbReference type="ARBA" id="ARBA00022737"/>
    </source>
</evidence>
<protein>
    <recommendedName>
        <fullName evidence="16">VLRF1 domain-containing protein</fullName>
    </recommendedName>
</protein>
<keyword evidence="8" id="KW-0863">Zinc-finger</keyword>
<evidence type="ECO:0000256" key="4">
    <source>
        <dbReference type="ARBA" id="ARBA00022722"/>
    </source>
</evidence>
<feature type="region of interest" description="Disordered" evidence="15">
    <location>
        <begin position="476"/>
        <end position="508"/>
    </location>
</feature>
<sequence length="567" mass="63891">MQRQGRYGSIPLWELKNVQSWRTLYGDSKTEPSTIALEEASSEALPTIPVVSDLRGLTCGTCRDEFEDVKEQQAHFKSDFHVYNLKRKSKGLDCVNLQTFQEYLLAKSKKDEDPLDLSTDDSESEEEIDLNVQREPLQAFTDETMLYKIYNATFPLWTEKDKSNFNATTPMVQELVGNTSYYQWAVFLFRAGRFAGAIFQKDKVIVHKAFQRYTTRRKQGGSQSAHDAASGKAKSAGAQLRRYNEMALQQDISELLTQWKTELDGCTRIFIGAAKTSRGLFFDKTGLNSDDPRIRKVPFGTLRPTFEEVCRVRSVLGSASFSPFIASAYESKPVEPKATKKSKAPAPEIAPVEEEIVEEKPQLPTPPLILATLAGDIDAVKELLAGGCSPDIEHVDGTLRTALHIASEANANELIWLLLENGANPCAFDDHQRVPYFFCSSKEARNTFRRYRGTAPEQWDYEKSKIPEALTDEVEAARKEKEKEKKKRAKERKKAQQQQEKLAKESEAIAEAARKERLAKEAACAACGQPSGSQPFLRLTYKYCSTKCVNDHKRQLMAEAAMKRFGN</sequence>
<organism evidence="17 18">
    <name type="scientific">Thraustotheca clavata</name>
    <dbReference type="NCBI Taxonomy" id="74557"/>
    <lineage>
        <taxon>Eukaryota</taxon>
        <taxon>Sar</taxon>
        <taxon>Stramenopiles</taxon>
        <taxon>Oomycota</taxon>
        <taxon>Saprolegniomycetes</taxon>
        <taxon>Saprolegniales</taxon>
        <taxon>Achlyaceae</taxon>
        <taxon>Thraustotheca</taxon>
    </lineage>
</organism>
<name>A0A1V9ZCT0_9STRA</name>
<evidence type="ECO:0000256" key="3">
    <source>
        <dbReference type="ARBA" id="ARBA00022490"/>
    </source>
</evidence>
<dbReference type="PANTHER" id="PTHR16036:SF2">
    <property type="entry name" value="TRNA ENDONUCLEASE ANKZF1"/>
    <property type="match status" value="1"/>
</dbReference>
<evidence type="ECO:0000256" key="8">
    <source>
        <dbReference type="ARBA" id="ARBA00022771"/>
    </source>
</evidence>
<keyword evidence="6" id="KW-0677">Repeat</keyword>
<keyword evidence="11 13" id="KW-0040">ANK repeat</keyword>
<keyword evidence="9 14" id="KW-0378">Hydrolase</keyword>
<dbReference type="Pfam" id="PF18716">
    <property type="entry name" value="VATC"/>
    <property type="match status" value="1"/>
</dbReference>
<accession>A0A1V9ZCT0</accession>
<evidence type="ECO:0000256" key="13">
    <source>
        <dbReference type="PROSITE-ProRule" id="PRU00023"/>
    </source>
</evidence>
<keyword evidence="4 14" id="KW-0540">Nuclease</keyword>
<dbReference type="SMART" id="SM00248">
    <property type="entry name" value="ANK"/>
    <property type="match status" value="2"/>
</dbReference>
<dbReference type="OrthoDB" id="78366at2759"/>